<gene>
    <name evidence="4" type="ORF">HQN79_03605</name>
</gene>
<dbReference type="GO" id="GO:0009279">
    <property type="term" value="C:cell outer membrane"/>
    <property type="evidence" value="ECO:0007669"/>
    <property type="project" value="UniProtKB-SubCell"/>
</dbReference>
<dbReference type="InterPro" id="IPR010131">
    <property type="entry name" value="MdtP/NodT-like"/>
</dbReference>
<feature type="region of interest" description="Disordered" evidence="3">
    <location>
        <begin position="474"/>
        <end position="502"/>
    </location>
</feature>
<dbReference type="GO" id="GO:0015562">
    <property type="term" value="F:efflux transmembrane transporter activity"/>
    <property type="evidence" value="ECO:0007669"/>
    <property type="project" value="InterPro"/>
</dbReference>
<keyword evidence="5" id="KW-1185">Reference proteome</keyword>
<keyword evidence="2" id="KW-0449">Lipoprotein</keyword>
<keyword evidence="2" id="KW-0812">Transmembrane</keyword>
<feature type="compositionally biased region" description="Basic and acidic residues" evidence="3">
    <location>
        <begin position="28"/>
        <end position="44"/>
    </location>
</feature>
<accession>A0A7D4P4A4</accession>
<dbReference type="NCBIfam" id="TIGR01845">
    <property type="entry name" value="outer_NodT"/>
    <property type="match status" value="1"/>
</dbReference>
<reference evidence="4 5" key="1">
    <citation type="submission" date="2020-05" db="EMBL/GenBank/DDBJ databases">
        <title>Thiomicrorhabdus sediminis sp.nov. and Thiomicrorhabdus xiamenensis sp.nov., novel sulfur-oxidizing bacteria isolated from coastal sediment.</title>
        <authorList>
            <person name="Liu X."/>
        </authorList>
    </citation>
    <scope>NUCLEOTIDE SEQUENCE [LARGE SCALE GENOMIC DNA]</scope>
    <source>
        <strain evidence="4 5">G2</strain>
    </source>
</reference>
<keyword evidence="2" id="KW-0472">Membrane</keyword>
<comment type="similarity">
    <text evidence="1 2">Belongs to the outer membrane factor (OMF) (TC 1.B.17) family.</text>
</comment>
<protein>
    <submittedName>
        <fullName evidence="4">Efflux transporter outer membrane subunit</fullName>
    </submittedName>
</protein>
<feature type="compositionally biased region" description="Basic and acidic residues" evidence="3">
    <location>
        <begin position="491"/>
        <end position="502"/>
    </location>
</feature>
<dbReference type="RefSeq" id="WP_173284328.1">
    <property type="nucleotide sequence ID" value="NZ_CP054020.1"/>
</dbReference>
<evidence type="ECO:0000256" key="2">
    <source>
        <dbReference type="RuleBase" id="RU362097"/>
    </source>
</evidence>
<dbReference type="Gene3D" id="1.20.1600.10">
    <property type="entry name" value="Outer membrane efflux proteins (OEP)"/>
    <property type="match status" value="1"/>
</dbReference>
<evidence type="ECO:0000313" key="5">
    <source>
        <dbReference type="Proteomes" id="UP000504724"/>
    </source>
</evidence>
<dbReference type="PROSITE" id="PS51257">
    <property type="entry name" value="PROKAR_LIPOPROTEIN"/>
    <property type="match status" value="1"/>
</dbReference>
<sequence>MKLPLISGALAVCFLSACTAPQVREVPREKAPEQWQANKEESEVSRSFYQGESADVNERPPWWQTLQEPLLNRLIEEAIQANPDVLSAQSAIRQARAYRKQANATLFPTVTASGAYSASRNHDTNVTTDAYSTVIDASWEADVFGANRSALSAADSELSAAQADFADTLVSLSAEVANYYVSLRSTQAQLAITEESLSSWRETLQMTIWQAEAGQVSQFDVEQARRSYQQTIATLPPLRQSILESQHQLAVLLGRQPGELPTALNDISDLPTIPDSIFLPLPSEVLRQRPDVRAAEQRVLAAMAQTDVAKANLLPSFALGGRLGWGASNLSDLFNIGSLVSSLSASVAQTLFDGELRQGQLDAQQEAEAQAVLQYRKTVLSALQETENALANLQHSRETFLALESALQISQEEEKLALIQYQAGELDFSDVMEAQRTRLSLRKQSVEARASELAQVITLSKAVAGHWAMQQATEAGDNKNITENNAAPVDKTAEVEEVSHAK</sequence>
<keyword evidence="2" id="KW-0564">Palmitate</keyword>
<evidence type="ECO:0000313" key="4">
    <source>
        <dbReference type="EMBL" id="QKI88715.1"/>
    </source>
</evidence>
<organism evidence="4 5">
    <name type="scientific">Thiomicrorhabdus xiamenensis</name>
    <dbReference type="NCBI Taxonomy" id="2739063"/>
    <lineage>
        <taxon>Bacteria</taxon>
        <taxon>Pseudomonadati</taxon>
        <taxon>Pseudomonadota</taxon>
        <taxon>Gammaproteobacteria</taxon>
        <taxon>Thiotrichales</taxon>
        <taxon>Piscirickettsiaceae</taxon>
        <taxon>Thiomicrorhabdus</taxon>
    </lineage>
</organism>
<dbReference type="InterPro" id="IPR003423">
    <property type="entry name" value="OMP_efflux"/>
</dbReference>
<dbReference type="SUPFAM" id="SSF56954">
    <property type="entry name" value="Outer membrane efflux proteins (OEP)"/>
    <property type="match status" value="1"/>
</dbReference>
<comment type="subcellular location">
    <subcellularLocation>
        <location evidence="2">Cell outer membrane</location>
        <topology evidence="2">Lipid-anchor</topology>
    </subcellularLocation>
</comment>
<dbReference type="Proteomes" id="UP000504724">
    <property type="component" value="Chromosome"/>
</dbReference>
<dbReference type="PANTHER" id="PTHR30203:SF31">
    <property type="entry name" value="RND EFFLUX SYSTEM, OUTER MEMBRANE LIPOPROTEIN, NODT"/>
    <property type="match status" value="1"/>
</dbReference>
<dbReference type="Pfam" id="PF02321">
    <property type="entry name" value="OEP"/>
    <property type="match status" value="2"/>
</dbReference>
<dbReference type="KEGG" id="txa:HQN79_03605"/>
<name>A0A7D4P4A4_9GAMM</name>
<feature type="region of interest" description="Disordered" evidence="3">
    <location>
        <begin position="28"/>
        <end position="52"/>
    </location>
</feature>
<evidence type="ECO:0000256" key="1">
    <source>
        <dbReference type="ARBA" id="ARBA00007613"/>
    </source>
</evidence>
<evidence type="ECO:0000256" key="3">
    <source>
        <dbReference type="SAM" id="MobiDB-lite"/>
    </source>
</evidence>
<dbReference type="AlphaFoldDB" id="A0A7D4P4A4"/>
<dbReference type="EMBL" id="CP054020">
    <property type="protein sequence ID" value="QKI88715.1"/>
    <property type="molecule type" value="Genomic_DNA"/>
</dbReference>
<dbReference type="Gene3D" id="2.20.200.10">
    <property type="entry name" value="Outer membrane efflux proteins (OEP)"/>
    <property type="match status" value="1"/>
</dbReference>
<proteinExistence type="inferred from homology"/>
<keyword evidence="2" id="KW-1134">Transmembrane beta strand</keyword>
<dbReference type="PANTHER" id="PTHR30203">
    <property type="entry name" value="OUTER MEMBRANE CATION EFFLUX PROTEIN"/>
    <property type="match status" value="1"/>
</dbReference>